<evidence type="ECO:0000256" key="4">
    <source>
        <dbReference type="ARBA" id="ARBA00022763"/>
    </source>
</evidence>
<dbReference type="GO" id="GO:0006310">
    <property type="term" value="P:DNA recombination"/>
    <property type="evidence" value="ECO:0007669"/>
    <property type="project" value="UniProtKB-KW"/>
</dbReference>
<keyword evidence="9" id="KW-0238">DNA-binding</keyword>
<dbReference type="CDD" id="cd00198">
    <property type="entry name" value="vWFA"/>
    <property type="match status" value="1"/>
</dbReference>
<keyword evidence="12" id="KW-0539">Nucleus</keyword>
<evidence type="ECO:0000256" key="3">
    <source>
        <dbReference type="ARBA" id="ARBA00022741"/>
    </source>
</evidence>
<evidence type="ECO:0000313" key="16">
    <source>
        <dbReference type="Proteomes" id="UP000054350"/>
    </source>
</evidence>
<evidence type="ECO:0000256" key="8">
    <source>
        <dbReference type="ARBA" id="ARBA00022895"/>
    </source>
</evidence>
<dbReference type="STRING" id="578462.A0A0L0SCI7"/>
<accession>A0A0L0SCI7</accession>
<dbReference type="GO" id="GO:0042162">
    <property type="term" value="F:telomeric DNA binding"/>
    <property type="evidence" value="ECO:0007669"/>
    <property type="project" value="TreeGrafter"/>
</dbReference>
<keyword evidence="6" id="KW-0347">Helicase</keyword>
<reference evidence="15 16" key="1">
    <citation type="submission" date="2009-11" db="EMBL/GenBank/DDBJ databases">
        <title>Annotation of Allomyces macrogynus ATCC 38327.</title>
        <authorList>
            <consortium name="The Broad Institute Genome Sequencing Platform"/>
            <person name="Russ C."/>
            <person name="Cuomo C."/>
            <person name="Burger G."/>
            <person name="Gray M.W."/>
            <person name="Holland P.W.H."/>
            <person name="King N."/>
            <person name="Lang F.B.F."/>
            <person name="Roger A.J."/>
            <person name="Ruiz-Trillo I."/>
            <person name="Young S.K."/>
            <person name="Zeng Q."/>
            <person name="Gargeya S."/>
            <person name="Fitzgerald M."/>
            <person name="Haas B."/>
            <person name="Abouelleil A."/>
            <person name="Alvarado L."/>
            <person name="Arachchi H.M."/>
            <person name="Berlin A."/>
            <person name="Chapman S.B."/>
            <person name="Gearin G."/>
            <person name="Goldberg J."/>
            <person name="Griggs A."/>
            <person name="Gujja S."/>
            <person name="Hansen M."/>
            <person name="Heiman D."/>
            <person name="Howarth C."/>
            <person name="Larimer J."/>
            <person name="Lui A."/>
            <person name="MacDonald P.J.P."/>
            <person name="McCowen C."/>
            <person name="Montmayeur A."/>
            <person name="Murphy C."/>
            <person name="Neiman D."/>
            <person name="Pearson M."/>
            <person name="Priest M."/>
            <person name="Roberts A."/>
            <person name="Saif S."/>
            <person name="Shea T."/>
            <person name="Sisk P."/>
            <person name="Stolte C."/>
            <person name="Sykes S."/>
            <person name="Wortman J."/>
            <person name="Nusbaum C."/>
            <person name="Birren B."/>
        </authorList>
    </citation>
    <scope>NUCLEOTIDE SEQUENCE [LARGE SCALE GENOMIC DNA]</scope>
    <source>
        <strain evidence="15 16">ATCC 38327</strain>
    </source>
</reference>
<dbReference type="Gene3D" id="3.40.50.410">
    <property type="entry name" value="von Willebrand factor, type A domain"/>
    <property type="match status" value="1"/>
</dbReference>
<evidence type="ECO:0000256" key="2">
    <source>
        <dbReference type="ARBA" id="ARBA00004574"/>
    </source>
</evidence>
<comment type="subcellular location">
    <subcellularLocation>
        <location evidence="2">Chromosome</location>
        <location evidence="2">Telomere</location>
    </subcellularLocation>
    <subcellularLocation>
        <location evidence="1">Nucleus</location>
    </subcellularLocation>
</comment>
<dbReference type="EMBL" id="GG745336">
    <property type="protein sequence ID" value="KNE60263.1"/>
    <property type="molecule type" value="Genomic_DNA"/>
</dbReference>
<sequence length="694" mass="76012">MAQKQATVYILDVGAHMASDAARYRDAHAILERLLHDKAHEGKKKDEVAVFLAGNTTENFRQMDEFQGQYPGVFQVCRSPGEFIMETANIDLIRKIHEQFPPGLASSEITGALVWALDLLDQHCKHLKYTKHILLITDGNTQCDPELLKMVTDKAYNQEIRISVIGFGFDDLDPPEDYLTTVTDHAKYTEYHLKTVCAATQGDFYVAENTITTLNRPRVLQPHSRPYGATTLTLGDPRDPDHLIEFPITFLVKTKGVSVPTLRKISKPAREHERQLLERAAQAQGGGDVAGESMAAFEVIAFVPANTIPREQFMSETKLVIADPKYGLNAALRMWELIAYLRTKRLAALAKYIYREQSTAHIMALFPQARRGGRMSLAMVDLPFAQDVRALALMSLDFRAAMANEGAVGAMPKRFRPSAEQVEAMGGLVGNFMLVDSDDDESSDDENARDVAVDEGTNPRYDDRMERHGSELLKPKSVVHPGIYRMHRAIEARALDPAAPVVPGGLTSAGAASQATQTPMPKDAAMSQLNRPEHLWANSKLAPVIEFFDQYCRSTKVEPKKRKRGAGQDEAATAADAAKASTAATSAAAAGAPRALPEWVAVGTPARGAPAVSAGPPATPVTSSLATRVATPPSTVNVNTLRLLRPTHWRDDFERLIASRIEDNIATCIAELAVIRCSMQGVVTRRRRPSACGS</sequence>
<dbReference type="GO" id="GO:0004386">
    <property type="term" value="F:helicase activity"/>
    <property type="evidence" value="ECO:0007669"/>
    <property type="project" value="UniProtKB-KW"/>
</dbReference>
<dbReference type="VEuPathDB" id="FungiDB:AMAG_05673"/>
<dbReference type="InterPro" id="IPR002035">
    <property type="entry name" value="VWF_A"/>
</dbReference>
<dbReference type="Pfam" id="PF02735">
    <property type="entry name" value="Ku"/>
    <property type="match status" value="1"/>
</dbReference>
<evidence type="ECO:0000256" key="10">
    <source>
        <dbReference type="ARBA" id="ARBA00023172"/>
    </source>
</evidence>
<dbReference type="GO" id="GO:0005524">
    <property type="term" value="F:ATP binding"/>
    <property type="evidence" value="ECO:0007669"/>
    <property type="project" value="UniProtKB-KW"/>
</dbReference>
<evidence type="ECO:0000256" key="13">
    <source>
        <dbReference type="SAM" id="MobiDB-lite"/>
    </source>
</evidence>
<dbReference type="GO" id="GO:0003690">
    <property type="term" value="F:double-stranded DNA binding"/>
    <property type="evidence" value="ECO:0007669"/>
    <property type="project" value="TreeGrafter"/>
</dbReference>
<keyword evidence="7" id="KW-0067">ATP-binding</keyword>
<evidence type="ECO:0000256" key="12">
    <source>
        <dbReference type="ARBA" id="ARBA00023242"/>
    </source>
</evidence>
<dbReference type="InterPro" id="IPR006164">
    <property type="entry name" value="DNA_bd_Ku70/Ku80"/>
</dbReference>
<dbReference type="Proteomes" id="UP000054350">
    <property type="component" value="Unassembled WGS sequence"/>
</dbReference>
<feature type="domain" description="VWFA" evidence="14">
    <location>
        <begin position="6"/>
        <end position="214"/>
    </location>
</feature>
<dbReference type="Gene3D" id="2.40.290.10">
    <property type="match status" value="1"/>
</dbReference>
<dbReference type="PROSITE" id="PS50234">
    <property type="entry name" value="VWFA"/>
    <property type="match status" value="1"/>
</dbReference>
<dbReference type="Gene3D" id="1.10.1600.10">
    <property type="match status" value="1"/>
</dbReference>
<evidence type="ECO:0000256" key="7">
    <source>
        <dbReference type="ARBA" id="ARBA00022840"/>
    </source>
</evidence>
<keyword evidence="8" id="KW-0158">Chromosome</keyword>
<dbReference type="GO" id="GO:0016787">
    <property type="term" value="F:hydrolase activity"/>
    <property type="evidence" value="ECO:0007669"/>
    <property type="project" value="UniProtKB-KW"/>
</dbReference>
<keyword evidence="3" id="KW-0547">Nucleotide-binding</keyword>
<evidence type="ECO:0000256" key="1">
    <source>
        <dbReference type="ARBA" id="ARBA00004123"/>
    </source>
</evidence>
<dbReference type="PANTHER" id="PTHR12604:SF4">
    <property type="entry name" value="X-RAY REPAIR CROSS-COMPLEMENTING PROTEIN 5"/>
    <property type="match status" value="1"/>
</dbReference>
<dbReference type="GO" id="GO:0043564">
    <property type="term" value="C:Ku70:Ku80 complex"/>
    <property type="evidence" value="ECO:0007669"/>
    <property type="project" value="TreeGrafter"/>
</dbReference>
<dbReference type="GO" id="GO:0000781">
    <property type="term" value="C:chromosome, telomeric region"/>
    <property type="evidence" value="ECO:0007669"/>
    <property type="project" value="UniProtKB-SubCell"/>
</dbReference>
<keyword evidence="16" id="KW-1185">Reference proteome</keyword>
<evidence type="ECO:0000256" key="6">
    <source>
        <dbReference type="ARBA" id="ARBA00022806"/>
    </source>
</evidence>
<dbReference type="GO" id="GO:0000723">
    <property type="term" value="P:telomere maintenance"/>
    <property type="evidence" value="ECO:0007669"/>
    <property type="project" value="TreeGrafter"/>
</dbReference>
<keyword evidence="11" id="KW-0234">DNA repair</keyword>
<organism evidence="15 16">
    <name type="scientific">Allomyces macrogynus (strain ATCC 38327)</name>
    <name type="common">Allomyces javanicus var. macrogynus</name>
    <dbReference type="NCBI Taxonomy" id="578462"/>
    <lineage>
        <taxon>Eukaryota</taxon>
        <taxon>Fungi</taxon>
        <taxon>Fungi incertae sedis</taxon>
        <taxon>Blastocladiomycota</taxon>
        <taxon>Blastocladiomycetes</taxon>
        <taxon>Blastocladiales</taxon>
        <taxon>Blastocladiaceae</taxon>
        <taxon>Allomyces</taxon>
    </lineage>
</organism>
<dbReference type="OrthoDB" id="30826at2759"/>
<dbReference type="InterPro" id="IPR016194">
    <property type="entry name" value="SPOC-like_C_dom_sf"/>
</dbReference>
<reference evidence="16" key="2">
    <citation type="submission" date="2009-11" db="EMBL/GenBank/DDBJ databases">
        <title>The Genome Sequence of Allomyces macrogynus strain ATCC 38327.</title>
        <authorList>
            <consortium name="The Broad Institute Genome Sequencing Platform"/>
            <person name="Russ C."/>
            <person name="Cuomo C."/>
            <person name="Shea T."/>
            <person name="Young S.K."/>
            <person name="Zeng Q."/>
            <person name="Koehrsen M."/>
            <person name="Haas B."/>
            <person name="Borodovsky M."/>
            <person name="Guigo R."/>
            <person name="Alvarado L."/>
            <person name="Berlin A."/>
            <person name="Borenstein D."/>
            <person name="Chen Z."/>
            <person name="Engels R."/>
            <person name="Freedman E."/>
            <person name="Gellesch M."/>
            <person name="Goldberg J."/>
            <person name="Griggs A."/>
            <person name="Gujja S."/>
            <person name="Heiman D."/>
            <person name="Hepburn T."/>
            <person name="Howarth C."/>
            <person name="Jen D."/>
            <person name="Larson L."/>
            <person name="Lewis B."/>
            <person name="Mehta T."/>
            <person name="Park D."/>
            <person name="Pearson M."/>
            <person name="Roberts A."/>
            <person name="Saif S."/>
            <person name="Shenoy N."/>
            <person name="Sisk P."/>
            <person name="Stolte C."/>
            <person name="Sykes S."/>
            <person name="Walk T."/>
            <person name="White J."/>
            <person name="Yandava C."/>
            <person name="Burger G."/>
            <person name="Gray M.W."/>
            <person name="Holland P.W.H."/>
            <person name="King N."/>
            <person name="Lang F.B.F."/>
            <person name="Roger A.J."/>
            <person name="Ruiz-Trillo I."/>
            <person name="Lander E."/>
            <person name="Nusbaum C."/>
        </authorList>
    </citation>
    <scope>NUCLEOTIDE SEQUENCE [LARGE SCALE GENOMIC DNA]</scope>
    <source>
        <strain evidence="16">ATCC 38327</strain>
    </source>
</reference>
<evidence type="ECO:0000256" key="9">
    <source>
        <dbReference type="ARBA" id="ARBA00023125"/>
    </source>
</evidence>
<feature type="compositionally biased region" description="Acidic residues" evidence="13">
    <location>
        <begin position="436"/>
        <end position="445"/>
    </location>
</feature>
<evidence type="ECO:0000256" key="11">
    <source>
        <dbReference type="ARBA" id="ARBA00023204"/>
    </source>
</evidence>
<protein>
    <recommendedName>
        <fullName evidence="14">VWFA domain-containing protein</fullName>
    </recommendedName>
</protein>
<dbReference type="SUPFAM" id="SSF53300">
    <property type="entry name" value="vWA-like"/>
    <property type="match status" value="1"/>
</dbReference>
<dbReference type="AlphaFoldDB" id="A0A0L0SCI7"/>
<feature type="region of interest" description="Disordered" evidence="13">
    <location>
        <begin position="436"/>
        <end position="466"/>
    </location>
</feature>
<keyword evidence="8" id="KW-0779">Telomere</keyword>
<dbReference type="SUPFAM" id="SSF100939">
    <property type="entry name" value="SPOC domain-like"/>
    <property type="match status" value="1"/>
</dbReference>
<evidence type="ECO:0000256" key="5">
    <source>
        <dbReference type="ARBA" id="ARBA00022801"/>
    </source>
</evidence>
<proteinExistence type="predicted"/>
<name>A0A0L0SCI7_ALLM3</name>
<keyword evidence="5" id="KW-0378">Hydrolase</keyword>
<evidence type="ECO:0000259" key="14">
    <source>
        <dbReference type="PROSITE" id="PS50234"/>
    </source>
</evidence>
<gene>
    <name evidence="15" type="ORF">AMAG_05673</name>
</gene>
<keyword evidence="4" id="KW-0227">DNA damage</keyword>
<dbReference type="InterPro" id="IPR036465">
    <property type="entry name" value="vWFA_dom_sf"/>
</dbReference>
<dbReference type="PANTHER" id="PTHR12604">
    <property type="entry name" value="KU AUTOANTIGEN DNA HELICASE"/>
    <property type="match status" value="1"/>
</dbReference>
<dbReference type="GO" id="GO:0006303">
    <property type="term" value="P:double-strand break repair via nonhomologous end joining"/>
    <property type="evidence" value="ECO:0007669"/>
    <property type="project" value="InterPro"/>
</dbReference>
<keyword evidence="10" id="KW-0233">DNA recombination</keyword>
<evidence type="ECO:0000313" key="15">
    <source>
        <dbReference type="EMBL" id="KNE60263.1"/>
    </source>
</evidence>